<comment type="subcellular location">
    <subcellularLocation>
        <location evidence="1">Cell outer membrane</location>
    </subcellularLocation>
</comment>
<evidence type="ECO:0000256" key="2">
    <source>
        <dbReference type="ARBA" id="ARBA00022729"/>
    </source>
</evidence>
<dbReference type="InterPro" id="IPR010583">
    <property type="entry name" value="MipA"/>
</dbReference>
<comment type="caution">
    <text evidence="5">The sequence shown here is derived from an EMBL/GenBank/DDBJ whole genome shotgun (WGS) entry which is preliminary data.</text>
</comment>
<keyword evidence="4" id="KW-0998">Cell outer membrane</keyword>
<evidence type="ECO:0008006" key="6">
    <source>
        <dbReference type="Google" id="ProtNLM"/>
    </source>
</evidence>
<dbReference type="AlphaFoldDB" id="A0A0F9SQF7"/>
<evidence type="ECO:0000256" key="1">
    <source>
        <dbReference type="ARBA" id="ARBA00004442"/>
    </source>
</evidence>
<organism evidence="5">
    <name type="scientific">marine sediment metagenome</name>
    <dbReference type="NCBI Taxonomy" id="412755"/>
    <lineage>
        <taxon>unclassified sequences</taxon>
        <taxon>metagenomes</taxon>
        <taxon>ecological metagenomes</taxon>
    </lineage>
</organism>
<sequence>MVSRPGYWWWLVSGDLDGLRVRSYLRYRGKITDRLRFAVGPGASWGNDRWNQALFDVSAADSTRSGIRRYRAEGDYIRGSLNGRLTYLVTRHFSVSTVARYSRLFGDAADSPVVQDVGDANQWHGSLAINYQF</sequence>
<evidence type="ECO:0000256" key="4">
    <source>
        <dbReference type="ARBA" id="ARBA00023237"/>
    </source>
</evidence>
<dbReference type="GO" id="GO:0009279">
    <property type="term" value="C:cell outer membrane"/>
    <property type="evidence" value="ECO:0007669"/>
    <property type="project" value="UniProtKB-SubCell"/>
</dbReference>
<dbReference type="PANTHER" id="PTHR38776">
    <property type="entry name" value="MLTA-INTERACTING PROTEIN-RELATED"/>
    <property type="match status" value="1"/>
</dbReference>
<dbReference type="PANTHER" id="PTHR38776:SF1">
    <property type="entry name" value="MLTA-INTERACTING PROTEIN-RELATED"/>
    <property type="match status" value="1"/>
</dbReference>
<reference evidence="5" key="1">
    <citation type="journal article" date="2015" name="Nature">
        <title>Complex archaea that bridge the gap between prokaryotes and eukaryotes.</title>
        <authorList>
            <person name="Spang A."/>
            <person name="Saw J.H."/>
            <person name="Jorgensen S.L."/>
            <person name="Zaremba-Niedzwiedzka K."/>
            <person name="Martijn J."/>
            <person name="Lind A.E."/>
            <person name="van Eijk R."/>
            <person name="Schleper C."/>
            <person name="Guy L."/>
            <person name="Ettema T.J."/>
        </authorList>
    </citation>
    <scope>NUCLEOTIDE SEQUENCE</scope>
</reference>
<keyword evidence="2" id="KW-0732">Signal</keyword>
<dbReference type="EMBL" id="LAZR01002332">
    <property type="protein sequence ID" value="KKN31403.1"/>
    <property type="molecule type" value="Genomic_DNA"/>
</dbReference>
<evidence type="ECO:0000313" key="5">
    <source>
        <dbReference type="EMBL" id="KKN31403.1"/>
    </source>
</evidence>
<dbReference type="Pfam" id="PF06629">
    <property type="entry name" value="MipA"/>
    <property type="match status" value="1"/>
</dbReference>
<gene>
    <name evidence="5" type="ORF">LCGC14_0824350</name>
</gene>
<accession>A0A0F9SQF7</accession>
<keyword evidence="3" id="KW-0472">Membrane</keyword>
<evidence type="ECO:0000256" key="3">
    <source>
        <dbReference type="ARBA" id="ARBA00023136"/>
    </source>
</evidence>
<proteinExistence type="predicted"/>
<protein>
    <recommendedName>
        <fullName evidence="6">MltA-interacting MipA family protein</fullName>
    </recommendedName>
</protein>
<name>A0A0F9SQF7_9ZZZZ</name>